<reference evidence="5" key="1">
    <citation type="submission" date="2018-02" db="EMBL/GenBank/DDBJ databases">
        <authorList>
            <person name="O'Hara-Hanley K."/>
            <person name="Soby S."/>
        </authorList>
    </citation>
    <scope>NUCLEOTIDE SEQUENCE [LARGE SCALE GENOMIC DNA]</scope>
    <source>
        <strain evidence="5">MWU14-2602</strain>
    </source>
</reference>
<sequence>MRLFAALLVWIAAAPCMAMAAQTVVILTDNDYAPYSYEASGQARGIYNDILRAAAARLPAYRVELRPVPWKRGLAELEAGRALALSPPYFKPHDRPYIQPYSVPMLTERVQVYCRAEVLRQPRPNWPDDYQGLRFGNNAGFKPGGDAFWKLVSQGKISLEEAANVRANLLKLLRGRLDCYLNDGLAIQLELARLQRQRLYAPGQLAEAATASEEQGYVGFTDRDDGRFPYKRDFLEQLNRVLGEMRKSGQIDRIVERALQAARQQDAPLPF</sequence>
<comment type="caution">
    <text evidence="4">The sequence shown here is derived from an EMBL/GenBank/DDBJ whole genome shotgun (WGS) entry which is preliminary data.</text>
</comment>
<dbReference type="Pfam" id="PF00497">
    <property type="entry name" value="SBP_bac_3"/>
    <property type="match status" value="1"/>
</dbReference>
<dbReference type="RefSeq" id="WP_103901223.1">
    <property type="nucleotide sequence ID" value="NZ_PQWB01000011.1"/>
</dbReference>
<dbReference type="PANTHER" id="PTHR35936">
    <property type="entry name" value="MEMBRANE-BOUND LYTIC MUREIN TRANSGLYCOSYLASE F"/>
    <property type="match status" value="1"/>
</dbReference>
<evidence type="ECO:0000256" key="2">
    <source>
        <dbReference type="SAM" id="SignalP"/>
    </source>
</evidence>
<accession>A0A2S5DKN2</accession>
<evidence type="ECO:0000313" key="5">
    <source>
        <dbReference type="Proteomes" id="UP000237082"/>
    </source>
</evidence>
<keyword evidence="1 2" id="KW-0732">Signal</keyword>
<feature type="signal peptide" evidence="2">
    <location>
        <begin position="1"/>
        <end position="20"/>
    </location>
</feature>
<feature type="chain" id="PRO_5015591240" evidence="2">
    <location>
        <begin position="21"/>
        <end position="271"/>
    </location>
</feature>
<dbReference type="EMBL" id="PQWB01000011">
    <property type="protein sequence ID" value="POZ63606.1"/>
    <property type="molecule type" value="Genomic_DNA"/>
</dbReference>
<dbReference type="SUPFAM" id="SSF53850">
    <property type="entry name" value="Periplasmic binding protein-like II"/>
    <property type="match status" value="1"/>
</dbReference>
<keyword evidence="5" id="KW-1185">Reference proteome</keyword>
<feature type="domain" description="Solute-binding protein family 3/N-terminal" evidence="3">
    <location>
        <begin position="23"/>
        <end position="262"/>
    </location>
</feature>
<dbReference type="SMART" id="SM00062">
    <property type="entry name" value="PBPb"/>
    <property type="match status" value="1"/>
</dbReference>
<evidence type="ECO:0000256" key="1">
    <source>
        <dbReference type="ARBA" id="ARBA00022729"/>
    </source>
</evidence>
<dbReference type="Proteomes" id="UP000237082">
    <property type="component" value="Unassembled WGS sequence"/>
</dbReference>
<dbReference type="AlphaFoldDB" id="A0A2S5DKN2"/>
<dbReference type="PANTHER" id="PTHR35936:SF25">
    <property type="entry name" value="ABC TRANSPORTER SUBSTRATE-BINDING PROTEIN"/>
    <property type="match status" value="1"/>
</dbReference>
<evidence type="ECO:0000259" key="3">
    <source>
        <dbReference type="SMART" id="SM00062"/>
    </source>
</evidence>
<evidence type="ECO:0000313" key="4">
    <source>
        <dbReference type="EMBL" id="POZ63606.1"/>
    </source>
</evidence>
<organism evidence="4 5">
    <name type="scientific">Chromobacterium alticapitis</name>
    <dbReference type="NCBI Taxonomy" id="2073169"/>
    <lineage>
        <taxon>Bacteria</taxon>
        <taxon>Pseudomonadati</taxon>
        <taxon>Pseudomonadota</taxon>
        <taxon>Betaproteobacteria</taxon>
        <taxon>Neisseriales</taxon>
        <taxon>Chromobacteriaceae</taxon>
        <taxon>Chromobacterium</taxon>
    </lineage>
</organism>
<protein>
    <submittedName>
        <fullName evidence="4">ABC transporter substrate-binding protein</fullName>
    </submittedName>
</protein>
<dbReference type="InterPro" id="IPR001638">
    <property type="entry name" value="Solute-binding_3/MltF_N"/>
</dbReference>
<dbReference type="Gene3D" id="3.40.190.10">
    <property type="entry name" value="Periplasmic binding protein-like II"/>
    <property type="match status" value="2"/>
</dbReference>
<proteinExistence type="predicted"/>
<name>A0A2S5DKN2_9NEIS</name>
<dbReference type="OrthoDB" id="7340028at2"/>
<gene>
    <name evidence="4" type="ORF">C2I19_02950</name>
</gene>